<proteinExistence type="inferred from homology"/>
<dbReference type="InterPro" id="IPR042100">
    <property type="entry name" value="Bug_dom1"/>
</dbReference>
<dbReference type="Proteomes" id="UP000188879">
    <property type="component" value="Unassembled WGS sequence"/>
</dbReference>
<accession>A0A1V2GYZ2</accession>
<name>A0A1V2GYZ2_9PROT</name>
<comment type="caution">
    <text evidence="2">The sequence shown here is derived from an EMBL/GenBank/DDBJ whole genome shotgun (WGS) entry which is preliminary data.</text>
</comment>
<dbReference type="PANTHER" id="PTHR42928">
    <property type="entry name" value="TRICARBOXYLATE-BINDING PROTEIN"/>
    <property type="match status" value="1"/>
</dbReference>
<protein>
    <recommendedName>
        <fullName evidence="4">Tripartite tricarboxylate transporter substrate binding protein</fullName>
    </recommendedName>
</protein>
<evidence type="ECO:0000256" key="1">
    <source>
        <dbReference type="ARBA" id="ARBA00006987"/>
    </source>
</evidence>
<evidence type="ECO:0000313" key="3">
    <source>
        <dbReference type="Proteomes" id="UP000188879"/>
    </source>
</evidence>
<dbReference type="InterPro" id="IPR005064">
    <property type="entry name" value="BUG"/>
</dbReference>
<dbReference type="Pfam" id="PF03401">
    <property type="entry name" value="TctC"/>
    <property type="match status" value="1"/>
</dbReference>
<dbReference type="EMBL" id="MLCO01000192">
    <property type="protein sequence ID" value="ONG50337.1"/>
    <property type="molecule type" value="Genomic_DNA"/>
</dbReference>
<reference evidence="2 3" key="1">
    <citation type="submission" date="2016-10" db="EMBL/GenBank/DDBJ databases">
        <title>Draft Genome sequence of Roseomonas sp. strain M3.</title>
        <authorList>
            <person name="Subhash Y."/>
            <person name="Lee S."/>
        </authorList>
    </citation>
    <scope>NUCLEOTIDE SEQUENCE [LARGE SCALE GENOMIC DNA]</scope>
    <source>
        <strain evidence="2 3">M3</strain>
    </source>
</reference>
<dbReference type="AlphaFoldDB" id="A0A1V2GYZ2"/>
<dbReference type="SUPFAM" id="SSF53850">
    <property type="entry name" value="Periplasmic binding protein-like II"/>
    <property type="match status" value="1"/>
</dbReference>
<evidence type="ECO:0008006" key="4">
    <source>
        <dbReference type="Google" id="ProtNLM"/>
    </source>
</evidence>
<dbReference type="PIRSF" id="PIRSF017082">
    <property type="entry name" value="YflP"/>
    <property type="match status" value="1"/>
</dbReference>
<dbReference type="Gene3D" id="3.40.190.150">
    <property type="entry name" value="Bordetella uptake gene, domain 1"/>
    <property type="match status" value="1"/>
</dbReference>
<dbReference type="PANTHER" id="PTHR42928:SF5">
    <property type="entry name" value="BLR1237 PROTEIN"/>
    <property type="match status" value="1"/>
</dbReference>
<comment type="similarity">
    <text evidence="1">Belongs to the UPF0065 (bug) family.</text>
</comment>
<evidence type="ECO:0000313" key="2">
    <source>
        <dbReference type="EMBL" id="ONG50337.1"/>
    </source>
</evidence>
<sequence>MHRFLASRAGAAAAWPERPLRIIVPFPPGSITDAMTRTVADALGQALRQAVVVENRAGGNGVVGTQAAIQAPADGSVMVAISVSTASLNPHVLRNLPYDPLRDLAPVGYLCDCPYMLAVTPSLQAANLAQLLEMARARPGQLTYSYGNQSAMICSALLAQMAGVQMLGVPYRGGAEALTDVVAGRITTTFTDFVNGPPQLREGRIKAFAVTSGKRFSLAPDTPTVAETLPGYDLSVWFGLAAPRATPEPVITRANAVLAEVLAQPQLRDRLASQGLAPRSMSPGDFAVLMRRELDLWGDRVKRLNIEPT</sequence>
<keyword evidence="3" id="KW-1185">Reference proteome</keyword>
<dbReference type="Gene3D" id="3.40.190.10">
    <property type="entry name" value="Periplasmic binding protein-like II"/>
    <property type="match status" value="1"/>
</dbReference>
<gene>
    <name evidence="2" type="ORF">BKE38_18560</name>
</gene>
<organism evidence="2 3">
    <name type="scientific">Teichococcus deserti</name>
    <dbReference type="NCBI Taxonomy" id="1817963"/>
    <lineage>
        <taxon>Bacteria</taxon>
        <taxon>Pseudomonadati</taxon>
        <taxon>Pseudomonadota</taxon>
        <taxon>Alphaproteobacteria</taxon>
        <taxon>Acetobacterales</taxon>
        <taxon>Roseomonadaceae</taxon>
        <taxon>Roseomonas</taxon>
    </lineage>
</organism>